<dbReference type="EMBL" id="JARKIB010000034">
    <property type="protein sequence ID" value="KAJ7761690.1"/>
    <property type="molecule type" value="Genomic_DNA"/>
</dbReference>
<reference evidence="1" key="1">
    <citation type="submission" date="2023-03" db="EMBL/GenBank/DDBJ databases">
        <title>Massive genome expansion in bonnet fungi (Mycena s.s.) driven by repeated elements and novel gene families across ecological guilds.</title>
        <authorList>
            <consortium name="Lawrence Berkeley National Laboratory"/>
            <person name="Harder C.B."/>
            <person name="Miyauchi S."/>
            <person name="Viragh M."/>
            <person name="Kuo A."/>
            <person name="Thoen E."/>
            <person name="Andreopoulos B."/>
            <person name="Lu D."/>
            <person name="Skrede I."/>
            <person name="Drula E."/>
            <person name="Henrissat B."/>
            <person name="Morin E."/>
            <person name="Kohler A."/>
            <person name="Barry K."/>
            <person name="LaButti K."/>
            <person name="Morin E."/>
            <person name="Salamov A."/>
            <person name="Lipzen A."/>
            <person name="Mereny Z."/>
            <person name="Hegedus B."/>
            <person name="Baldrian P."/>
            <person name="Stursova M."/>
            <person name="Weitz H."/>
            <person name="Taylor A."/>
            <person name="Grigoriev I.V."/>
            <person name="Nagy L.G."/>
            <person name="Martin F."/>
            <person name="Kauserud H."/>
        </authorList>
    </citation>
    <scope>NUCLEOTIDE SEQUENCE</scope>
    <source>
        <strain evidence="1">CBHHK182m</strain>
    </source>
</reference>
<accession>A0AAD7NIQ4</accession>
<evidence type="ECO:0000313" key="1">
    <source>
        <dbReference type="EMBL" id="KAJ7761690.1"/>
    </source>
</evidence>
<proteinExistence type="predicted"/>
<sequence length="360" mass="39149">MHHSLHVRNFNHLPVSLRRFAVGATHGGSVESLNWILKHIESSLWAPHAHLFLPTCWANLDPARIPTPESLDGLADCTSADISQFKKPIVALEIIRKLPKIAARALADLWPRVCAWMEFLHLFHSAIPGGPGQLTILGGLFAFIDRLPVDVVDTQPGVRILIARAWKIFLATGKSSTPGFSKLWRLLNPRPASTHISPSHLDDYVTGAGGCISDLAAIVFDQLSLGHREQNIPCIQAGVRFATDVEPDHNLFTSSLCHSGLIFLLPELICSLRESFGDDGVPETLTQCLELLVTQLTSSNVRVLVRRGLLRAVVLSAPLDLPNDGGARVYELITECMYATSAPIPPFANSENLIGSGSPG</sequence>
<name>A0AAD7NIQ4_9AGAR</name>
<evidence type="ECO:0000313" key="2">
    <source>
        <dbReference type="Proteomes" id="UP001215598"/>
    </source>
</evidence>
<organism evidence="1 2">
    <name type="scientific">Mycena metata</name>
    <dbReference type="NCBI Taxonomy" id="1033252"/>
    <lineage>
        <taxon>Eukaryota</taxon>
        <taxon>Fungi</taxon>
        <taxon>Dikarya</taxon>
        <taxon>Basidiomycota</taxon>
        <taxon>Agaricomycotina</taxon>
        <taxon>Agaricomycetes</taxon>
        <taxon>Agaricomycetidae</taxon>
        <taxon>Agaricales</taxon>
        <taxon>Marasmiineae</taxon>
        <taxon>Mycenaceae</taxon>
        <taxon>Mycena</taxon>
    </lineage>
</organism>
<dbReference type="Proteomes" id="UP001215598">
    <property type="component" value="Unassembled WGS sequence"/>
</dbReference>
<keyword evidence="2" id="KW-1185">Reference proteome</keyword>
<comment type="caution">
    <text evidence="1">The sequence shown here is derived from an EMBL/GenBank/DDBJ whole genome shotgun (WGS) entry which is preliminary data.</text>
</comment>
<gene>
    <name evidence="1" type="ORF">B0H16DRAFT_1455895</name>
</gene>
<protein>
    <submittedName>
        <fullName evidence="1">Uncharacterized protein</fullName>
    </submittedName>
</protein>
<dbReference type="AlphaFoldDB" id="A0AAD7NIQ4"/>